<reference evidence="1 2" key="1">
    <citation type="journal article" date="2011" name="J. Bacteriol.">
        <title>Genome sequence of Haloplasma contractile, an unusual contractile bacterium from a deep-sea anoxic brine lake.</title>
        <authorList>
            <person name="Antunes A."/>
            <person name="Alam I."/>
            <person name="El Dorry H."/>
            <person name="Siam R."/>
            <person name="Robertson A."/>
            <person name="Bajic V.B."/>
            <person name="Stingl U."/>
        </authorList>
    </citation>
    <scope>NUCLEOTIDE SEQUENCE [LARGE SCALE GENOMIC DNA]</scope>
    <source>
        <strain evidence="1 2">SSD-17B</strain>
    </source>
</reference>
<proteinExistence type="predicted"/>
<dbReference type="InParanoid" id="F7PWV5"/>
<dbReference type="RefSeq" id="WP_008824902.1">
    <property type="nucleotide sequence ID" value="NZ_AFNU02000004.1"/>
</dbReference>
<evidence type="ECO:0000313" key="2">
    <source>
        <dbReference type="Proteomes" id="UP000005707"/>
    </source>
</evidence>
<dbReference type="EMBL" id="AFNU02000004">
    <property type="protein sequence ID" value="ERJ12519.1"/>
    <property type="molecule type" value="Genomic_DNA"/>
</dbReference>
<organism evidence="1 2">
    <name type="scientific">Haloplasma contractile SSD-17B</name>
    <dbReference type="NCBI Taxonomy" id="1033810"/>
    <lineage>
        <taxon>Bacteria</taxon>
        <taxon>Bacillati</taxon>
        <taxon>Mycoplasmatota</taxon>
        <taxon>Mollicutes</taxon>
        <taxon>Haloplasmatales</taxon>
        <taxon>Haloplasmataceae</taxon>
        <taxon>Haloplasma</taxon>
    </lineage>
</organism>
<comment type="caution">
    <text evidence="1">The sequence shown here is derived from an EMBL/GenBank/DDBJ whole genome shotgun (WGS) entry which is preliminary data.</text>
</comment>
<dbReference type="Proteomes" id="UP000005707">
    <property type="component" value="Unassembled WGS sequence"/>
</dbReference>
<gene>
    <name evidence="1" type="ORF">HLPCO_001505</name>
</gene>
<dbReference type="OrthoDB" id="9853553at2"/>
<reference evidence="1 2" key="2">
    <citation type="journal article" date="2013" name="PLoS ONE">
        <title>INDIGO - INtegrated Data Warehouse of MIcrobial GenOmes with Examples from the Red Sea Extremophiles.</title>
        <authorList>
            <person name="Alam I."/>
            <person name="Antunes A."/>
            <person name="Kamau A.A."/>
            <person name="Ba Alawi W."/>
            <person name="Kalkatawi M."/>
            <person name="Stingl U."/>
            <person name="Bajic V.B."/>
        </authorList>
    </citation>
    <scope>NUCLEOTIDE SEQUENCE [LARGE SCALE GENOMIC DNA]</scope>
    <source>
        <strain evidence="1 2">SSD-17B</strain>
    </source>
</reference>
<dbReference type="STRING" id="1033810.HLPCO_001505"/>
<accession>F7PWV5</accession>
<evidence type="ECO:0000313" key="1">
    <source>
        <dbReference type="EMBL" id="ERJ12519.1"/>
    </source>
</evidence>
<keyword evidence="2" id="KW-1185">Reference proteome</keyword>
<protein>
    <submittedName>
        <fullName evidence="1">Uncharacterized protein</fullName>
    </submittedName>
</protein>
<name>F7PWV5_9MOLU</name>
<dbReference type="AlphaFoldDB" id="F7PWV5"/>
<sequence>MLTVIKQLSQHELLSKSIIYRELEDLLTNINDENILRVINLSISVYMKKDYATLIGVAQSAREYITDLIEDGVSIDDFNYETLFSDYHGVGEWY</sequence>